<sequence>MITNSTPQRQLRGHMPQRTTPRAATTGEHHARLAHRLTTRDRWITRMLHEHRVLTTHQIAATAFTTLRAANKRLLDLYRWRVIDRFQPFVHTGTAPMHYVLDTAGAAVLAHEDGLEPSKTGYRHETAIGIAHSLRLAHTVGRNDFFVSLIAMSRHTREHHQLIAWWSEARCARHFGDITRPDAYGRWREDGREVEFFLEYDCGTEPLHQLATKLRGYHRLAVATGVVTPLLFWLPSTAREAGARRVLATARAELDNPSLVPVATTAATLTASDGRDSPAAARWLTVSGQDQPARLQLAELWPKSVSTHNTGTVTPHLSVPTAGRTELTPPAPMPPP</sequence>
<dbReference type="eggNOG" id="ENOG50336WS">
    <property type="taxonomic scope" value="Bacteria"/>
</dbReference>
<evidence type="ECO:0000313" key="2">
    <source>
        <dbReference type="EMBL" id="AHH98535.1"/>
    </source>
</evidence>
<feature type="region of interest" description="Disordered" evidence="1">
    <location>
        <begin position="306"/>
        <end position="336"/>
    </location>
</feature>
<reference evidence="2 3" key="1">
    <citation type="journal article" date="2014" name="BMC Genomics">
        <title>Complete genome sequence of producer of the glycopeptide antibiotic Aculeximycin Kutzneria albida DSM 43870T, a representative of minor genus of Pseudonocardiaceae.</title>
        <authorList>
            <person name="Rebets Y."/>
            <person name="Tokovenko B."/>
            <person name="Lushchyk I."/>
            <person name="Ruckert C."/>
            <person name="Zaburannyi N."/>
            <person name="Bechthold A."/>
            <person name="Kalinowski J."/>
            <person name="Luzhetskyy A."/>
        </authorList>
    </citation>
    <scope>NUCLEOTIDE SEQUENCE [LARGE SCALE GENOMIC DNA]</scope>
    <source>
        <strain evidence="2">DSM 43870</strain>
    </source>
</reference>
<accession>W5WCP9</accession>
<organism evidence="2 3">
    <name type="scientific">Kutzneria albida DSM 43870</name>
    <dbReference type="NCBI Taxonomy" id="1449976"/>
    <lineage>
        <taxon>Bacteria</taxon>
        <taxon>Bacillati</taxon>
        <taxon>Actinomycetota</taxon>
        <taxon>Actinomycetes</taxon>
        <taxon>Pseudonocardiales</taxon>
        <taxon>Pseudonocardiaceae</taxon>
        <taxon>Kutzneria</taxon>
    </lineage>
</organism>
<dbReference type="InterPro" id="IPR025855">
    <property type="entry name" value="Replic_Relax"/>
</dbReference>
<dbReference type="PATRIC" id="fig|1449976.3.peg.5194"/>
<keyword evidence="3" id="KW-1185">Reference proteome</keyword>
<protein>
    <recommendedName>
        <fullName evidence="4">Replication-relaxation</fullName>
    </recommendedName>
</protein>
<feature type="region of interest" description="Disordered" evidence="1">
    <location>
        <begin position="1"/>
        <end position="29"/>
    </location>
</feature>
<dbReference type="KEGG" id="kal:KALB_5173"/>
<dbReference type="Pfam" id="PF13814">
    <property type="entry name" value="Replic_Relax"/>
    <property type="match status" value="1"/>
</dbReference>
<dbReference type="Proteomes" id="UP000019225">
    <property type="component" value="Chromosome"/>
</dbReference>
<evidence type="ECO:0000313" key="3">
    <source>
        <dbReference type="Proteomes" id="UP000019225"/>
    </source>
</evidence>
<dbReference type="AlphaFoldDB" id="W5WCP9"/>
<proteinExistence type="predicted"/>
<name>W5WCP9_9PSEU</name>
<dbReference type="EMBL" id="CP007155">
    <property type="protein sequence ID" value="AHH98535.1"/>
    <property type="molecule type" value="Genomic_DNA"/>
</dbReference>
<dbReference type="OrthoDB" id="2562278at2"/>
<gene>
    <name evidence="2" type="ORF">KALB_5173</name>
</gene>
<feature type="compositionally biased region" description="Polar residues" evidence="1">
    <location>
        <begin position="306"/>
        <end position="315"/>
    </location>
</feature>
<dbReference type="HOGENOM" id="CLU_058041_0_0_11"/>
<evidence type="ECO:0000256" key="1">
    <source>
        <dbReference type="SAM" id="MobiDB-lite"/>
    </source>
</evidence>
<evidence type="ECO:0008006" key="4">
    <source>
        <dbReference type="Google" id="ProtNLM"/>
    </source>
</evidence>